<dbReference type="SUPFAM" id="SSF55326">
    <property type="entry name" value="PurM N-terminal domain-like"/>
    <property type="match status" value="2"/>
</dbReference>
<keyword evidence="5 8" id="KW-0658">Purine biosynthesis</keyword>
<keyword evidence="13" id="KW-1185">Reference proteome</keyword>
<dbReference type="NCBIfam" id="NF002290">
    <property type="entry name" value="PRK01213.1"/>
    <property type="match status" value="1"/>
</dbReference>
<keyword evidence="1 8" id="KW-0963">Cytoplasm</keyword>
<comment type="similarity">
    <text evidence="8">Belongs to the FGAMS family.</text>
</comment>
<evidence type="ECO:0000259" key="9">
    <source>
        <dbReference type="Pfam" id="PF00586"/>
    </source>
</evidence>
<dbReference type="NCBIfam" id="TIGR01736">
    <property type="entry name" value="FGAM_synth_II"/>
    <property type="match status" value="1"/>
</dbReference>
<proteinExistence type="inferred from homology"/>
<feature type="binding site" evidence="8">
    <location>
        <position position="292"/>
    </location>
    <ligand>
        <name>Mg(2+)</name>
        <dbReference type="ChEBI" id="CHEBI:18420"/>
        <label>2</label>
    </ligand>
</feature>
<protein>
    <recommendedName>
        <fullName evidence="8">Phosphoribosylformylglycinamidine synthase subunit PurL</fullName>
        <shortName evidence="8">FGAM synthase</shortName>
        <ecNumber evidence="8">6.3.5.3</ecNumber>
    </recommendedName>
    <alternativeName>
        <fullName evidence="8">Formylglycinamide ribonucleotide amidotransferase subunit II</fullName>
        <shortName evidence="8">FGAR amidotransferase II</shortName>
        <shortName evidence="8">FGAR-AT II</shortName>
    </alternativeName>
    <alternativeName>
        <fullName evidence="8">Glutamine amidotransferase PurL</fullName>
    </alternativeName>
    <alternativeName>
        <fullName evidence="8">Phosphoribosylformylglycinamidine synthase subunit II</fullName>
    </alternativeName>
</protein>
<name>A0ABU2BHN0_9MICC</name>
<reference evidence="12 13" key="1">
    <citation type="submission" date="2023-07" db="EMBL/GenBank/DDBJ databases">
        <title>Sequencing the genomes of 1000 actinobacteria strains.</title>
        <authorList>
            <person name="Klenk H.-P."/>
        </authorList>
    </citation>
    <scope>NUCLEOTIDE SEQUENCE [LARGE SCALE GENOMIC DNA]</scope>
    <source>
        <strain evidence="12 13">DSM 20167</strain>
    </source>
</reference>
<dbReference type="SUPFAM" id="SSF56042">
    <property type="entry name" value="PurM C-terminal domain-like"/>
    <property type="match status" value="2"/>
</dbReference>
<dbReference type="GO" id="GO:0004642">
    <property type="term" value="F:phosphoribosylformylglycinamidine synthase activity"/>
    <property type="evidence" value="ECO:0007669"/>
    <property type="project" value="UniProtKB-EC"/>
</dbReference>
<feature type="binding site" evidence="8">
    <location>
        <position position="139"/>
    </location>
    <ligand>
        <name>substrate</name>
    </ligand>
</feature>
<dbReference type="PANTHER" id="PTHR43555">
    <property type="entry name" value="PHOSPHORIBOSYLFORMYLGLYCINAMIDINE SYNTHASE SUBUNIT PURL"/>
    <property type="match status" value="1"/>
</dbReference>
<dbReference type="PANTHER" id="PTHR43555:SF1">
    <property type="entry name" value="PHOSPHORIBOSYLFORMYLGLYCINAMIDINE SYNTHASE SUBUNIT PURL"/>
    <property type="match status" value="1"/>
</dbReference>
<comment type="caution">
    <text evidence="12">The sequence shown here is derived from an EMBL/GenBank/DDBJ whole genome shotgun (WGS) entry which is preliminary data.</text>
</comment>
<feature type="binding site" evidence="8">
    <location>
        <position position="140"/>
    </location>
    <ligand>
        <name>Mg(2+)</name>
        <dbReference type="ChEBI" id="CHEBI:18420"/>
        <label>2</label>
    </ligand>
</feature>
<evidence type="ECO:0000256" key="4">
    <source>
        <dbReference type="ARBA" id="ARBA00022741"/>
    </source>
</evidence>
<evidence type="ECO:0000313" key="12">
    <source>
        <dbReference type="EMBL" id="MDR7358162.1"/>
    </source>
</evidence>
<dbReference type="InterPro" id="IPR010074">
    <property type="entry name" value="PRibForGlyAmidine_synth_PurL"/>
</dbReference>
<feature type="binding site" evidence="8">
    <location>
        <position position="528"/>
    </location>
    <ligand>
        <name>ATP</name>
        <dbReference type="ChEBI" id="CHEBI:30616"/>
    </ligand>
</feature>
<dbReference type="Pfam" id="PF00586">
    <property type="entry name" value="AIRS"/>
    <property type="match status" value="2"/>
</dbReference>
<dbReference type="PIRSF" id="PIRSF001587">
    <property type="entry name" value="FGAM_synthase_II"/>
    <property type="match status" value="1"/>
</dbReference>
<keyword evidence="7 8" id="KW-0460">Magnesium</keyword>
<comment type="pathway">
    <text evidence="8">Purine metabolism; IMP biosynthesis via de novo pathway; 5-amino-1-(5-phospho-D-ribosyl)imidazole from N(2)-formyl-N(1)-(5-phospho-D-ribosyl)glycinamide: step 1/2.</text>
</comment>
<dbReference type="Gene3D" id="3.90.650.10">
    <property type="entry name" value="PurM-like C-terminal domain"/>
    <property type="match status" value="2"/>
</dbReference>
<dbReference type="InterPro" id="IPR016188">
    <property type="entry name" value="PurM-like_N"/>
</dbReference>
<keyword evidence="3 8" id="KW-0479">Metal-binding</keyword>
<evidence type="ECO:0000256" key="1">
    <source>
        <dbReference type="ARBA" id="ARBA00022490"/>
    </source>
</evidence>
<feature type="binding site" evidence="8">
    <location>
        <position position="566"/>
    </location>
    <ligand>
        <name>Mg(2+)</name>
        <dbReference type="ChEBI" id="CHEBI:18420"/>
        <label>1</label>
    </ligand>
</feature>
<dbReference type="EC" id="6.3.5.3" evidence="8"/>
<organism evidence="12 13">
    <name type="scientific">Paeniglutamicibacter sulfureus</name>
    <dbReference type="NCBI Taxonomy" id="43666"/>
    <lineage>
        <taxon>Bacteria</taxon>
        <taxon>Bacillati</taxon>
        <taxon>Actinomycetota</taxon>
        <taxon>Actinomycetes</taxon>
        <taxon>Micrococcales</taxon>
        <taxon>Micrococcaceae</taxon>
        <taxon>Paeniglutamicibacter</taxon>
    </lineage>
</organism>
<dbReference type="EMBL" id="JAVDYI010000001">
    <property type="protein sequence ID" value="MDR7358162.1"/>
    <property type="molecule type" value="Genomic_DNA"/>
</dbReference>
<dbReference type="HAMAP" id="MF_00420">
    <property type="entry name" value="PurL_2"/>
    <property type="match status" value="1"/>
</dbReference>
<comment type="caution">
    <text evidence="8">Lacks conserved residue(s) required for the propagation of feature annotation.</text>
</comment>
<feature type="active site" description="Proton acceptor" evidence="8">
    <location>
        <position position="118"/>
    </location>
</feature>
<evidence type="ECO:0000256" key="5">
    <source>
        <dbReference type="ARBA" id="ARBA00022755"/>
    </source>
</evidence>
<evidence type="ECO:0000313" key="13">
    <source>
        <dbReference type="Proteomes" id="UP001183817"/>
    </source>
</evidence>
<dbReference type="InterPro" id="IPR041609">
    <property type="entry name" value="PurL_linker"/>
</dbReference>
<gene>
    <name evidence="8" type="primary">purL</name>
    <name evidence="12" type="ORF">J2S64_001853</name>
</gene>
<feature type="binding site" evidence="8">
    <location>
        <position position="114"/>
    </location>
    <ligand>
        <name>ATP</name>
        <dbReference type="ChEBI" id="CHEBI:30616"/>
    </ligand>
</feature>
<feature type="binding site" evidence="8">
    <location>
        <begin position="336"/>
        <end position="338"/>
    </location>
    <ligand>
        <name>substrate</name>
    </ligand>
</feature>
<dbReference type="Pfam" id="PF02769">
    <property type="entry name" value="AIRS_C"/>
    <property type="match status" value="2"/>
</dbReference>
<comment type="function">
    <text evidence="8">Part of the phosphoribosylformylglycinamidine synthase complex involved in the purines biosynthetic pathway. Catalyzes the ATP-dependent conversion of formylglycinamide ribonucleotide (FGAR) and glutamine to yield formylglycinamidine ribonucleotide (FGAM) and glutamate. The FGAM synthase complex is composed of three subunits. PurQ produces an ammonia molecule by converting glutamine to glutamate. PurL transfers the ammonia molecule to FGAR to form FGAM in an ATP-dependent manner. PurS interacts with PurQ and PurL and is thought to assist in the transfer of the ammonia molecule from PurQ to PurL.</text>
</comment>
<keyword evidence="4 8" id="KW-0547">Nucleotide-binding</keyword>
<feature type="binding site" evidence="8">
    <location>
        <position position="116"/>
    </location>
    <ligand>
        <name>Mg(2+)</name>
        <dbReference type="ChEBI" id="CHEBI:18420"/>
        <label>1</label>
    </ligand>
</feature>
<sequence>MSAAEQTTEQKKFNMDTVANAAATPETELPWAELGLKQNEFDEVVKVLGRRPTAAELAMYSVMWSEHCSYKSSKNHLRQFGDKVSEEMKKDMLVGIGENAGVTNLGDGWAVTFKIESHNSPTMIEPYQGAATGIGGIVRDIISMGARPVAVMDPLRFGAIDHPDTARVIHGAVAGIGGYGNSLGLPNIGGEMVFDSVYQGNPLVNALAVGVMRHEDIRLANASGKGNKVVLFGARTGGDGIGGASILSSESFDDTKPSKRPAVQVGDPFAEKVLIECCLELFKGSLVEGIQDLGAAGISCATSELASNGDGGMEVELTSVLLRDPSLTPGEILMSESQERMMAVVSPENIEAFEATMDKWAVEYSWLGEVTDTGRLIIKWDGEVIVDVDPRTVAHDGPLYDRPYARPEWQDALQADTFKSSEAGANLPATGDELKAALVELMASPNMCDKSWITNQYDRYVGGNTALASPDDAGVIRVDEETGLGVALATDANGRYTFLDPYHGAQLALAESYRNVATSGAVPMAVSDCLNFGSPEDPDVMWQLAEAIRGLSDACLELGVPVTGGNVSLYNQTGSTPIHPTPVVAMLGKFDDVERRTPSGWRADADGQAIYLLGTTFDELDGSEFANIRGHLGGLPPKVDLAAEKTLGAILINASRDGMIDSAHDLSEGGLGAALGEMALRYGVGARVALDDLCERDGVDAFTALFSESQARAIVAVPRSEEVRFNDMATARRFPVVRLGVVDAASTSLEVQGQFDLDLAELREAHEATLPKYFG</sequence>
<evidence type="ECO:0000259" key="10">
    <source>
        <dbReference type="Pfam" id="PF02769"/>
    </source>
</evidence>
<feature type="binding site" evidence="8">
    <location>
        <position position="70"/>
    </location>
    <ligand>
        <name>ATP</name>
        <dbReference type="ChEBI" id="CHEBI:30616"/>
    </ligand>
</feature>
<comment type="subcellular location">
    <subcellularLocation>
        <location evidence="8">Cytoplasm</location>
    </subcellularLocation>
</comment>
<feature type="domain" description="Phosphoribosylformylglycinamidine synthase linker" evidence="11">
    <location>
        <begin position="32"/>
        <end position="71"/>
    </location>
</feature>
<dbReference type="Proteomes" id="UP001183817">
    <property type="component" value="Unassembled WGS sequence"/>
</dbReference>
<dbReference type="Gene3D" id="3.30.1330.10">
    <property type="entry name" value="PurM-like, N-terminal domain"/>
    <property type="match status" value="2"/>
</dbReference>
<feature type="domain" description="PurM-like N-terminal" evidence="9">
    <location>
        <begin position="97"/>
        <end position="212"/>
    </location>
</feature>
<dbReference type="CDD" id="cd02204">
    <property type="entry name" value="PurL_repeat2"/>
    <property type="match status" value="1"/>
</dbReference>
<feature type="domain" description="PurM-like C-terminal" evidence="10">
    <location>
        <begin position="606"/>
        <end position="745"/>
    </location>
</feature>
<keyword evidence="2 8" id="KW-0436">Ligase</keyword>
<comment type="catalytic activity">
    <reaction evidence="8">
        <text>N(2)-formyl-N(1)-(5-phospho-beta-D-ribosyl)glycinamide + L-glutamine + ATP + H2O = 2-formamido-N(1)-(5-O-phospho-beta-D-ribosyl)acetamidine + L-glutamate + ADP + phosphate + H(+)</text>
        <dbReference type="Rhea" id="RHEA:17129"/>
        <dbReference type="ChEBI" id="CHEBI:15377"/>
        <dbReference type="ChEBI" id="CHEBI:15378"/>
        <dbReference type="ChEBI" id="CHEBI:29985"/>
        <dbReference type="ChEBI" id="CHEBI:30616"/>
        <dbReference type="ChEBI" id="CHEBI:43474"/>
        <dbReference type="ChEBI" id="CHEBI:58359"/>
        <dbReference type="ChEBI" id="CHEBI:147286"/>
        <dbReference type="ChEBI" id="CHEBI:147287"/>
        <dbReference type="ChEBI" id="CHEBI:456216"/>
        <dbReference type="EC" id="6.3.5.3"/>
    </reaction>
</comment>
<dbReference type="InterPro" id="IPR010918">
    <property type="entry name" value="PurM-like_C_dom"/>
</dbReference>
<dbReference type="InterPro" id="IPR036921">
    <property type="entry name" value="PurM-like_N_sf"/>
</dbReference>
<evidence type="ECO:0000256" key="6">
    <source>
        <dbReference type="ARBA" id="ARBA00022840"/>
    </source>
</evidence>
<evidence type="ECO:0000256" key="7">
    <source>
        <dbReference type="ARBA" id="ARBA00022842"/>
    </source>
</evidence>
<dbReference type="InterPro" id="IPR036676">
    <property type="entry name" value="PurM-like_C_sf"/>
</dbReference>
<comment type="subunit">
    <text evidence="8">Monomer. Part of the FGAM synthase complex composed of 1 PurL, 1 PurQ and 2 PurS subunits.</text>
</comment>
<dbReference type="Pfam" id="PF18072">
    <property type="entry name" value="FGAR-AT_linker"/>
    <property type="match status" value="1"/>
</dbReference>
<evidence type="ECO:0000256" key="8">
    <source>
        <dbReference type="HAMAP-Rule" id="MF_00420"/>
    </source>
</evidence>
<evidence type="ECO:0000259" key="11">
    <source>
        <dbReference type="Pfam" id="PF18072"/>
    </source>
</evidence>
<feature type="domain" description="PurM-like N-terminal" evidence="9">
    <location>
        <begin position="471"/>
        <end position="589"/>
    </location>
</feature>
<feature type="active site" evidence="8">
    <location>
        <position position="67"/>
    </location>
</feature>
<evidence type="ECO:0000256" key="2">
    <source>
        <dbReference type="ARBA" id="ARBA00022598"/>
    </source>
</evidence>
<accession>A0ABU2BHN0</accession>
<feature type="binding site" evidence="8">
    <location>
        <position position="565"/>
    </location>
    <ligand>
        <name>ATP</name>
        <dbReference type="ChEBI" id="CHEBI:30616"/>
    </ligand>
</feature>
<feature type="domain" description="PurM-like C-terminal" evidence="10">
    <location>
        <begin position="225"/>
        <end position="380"/>
    </location>
</feature>
<keyword evidence="6 8" id="KW-0067">ATP-binding</keyword>
<feature type="binding site" evidence="8">
    <location>
        <position position="264"/>
    </location>
    <ligand>
        <name>substrate</name>
    </ligand>
</feature>
<evidence type="ECO:0000256" key="3">
    <source>
        <dbReference type="ARBA" id="ARBA00022723"/>
    </source>
</evidence>
<feature type="binding site" evidence="8">
    <location>
        <position position="568"/>
    </location>
    <ligand>
        <name>substrate</name>
    </ligand>
</feature>
<dbReference type="CDD" id="cd02203">
    <property type="entry name" value="PurL_repeat1"/>
    <property type="match status" value="1"/>
</dbReference>